<sequence>MIKEGTKSPHGMLDDYRCFGQPWNIPFEDIRVPIRFWHSEADRSIPITHAEYLVKIIPNASLRRFGLGSLGDVASGPS</sequence>
<keyword evidence="2" id="KW-1185">Reference proteome</keyword>
<dbReference type="RefSeq" id="WP_191205751.1">
    <property type="nucleotide sequence ID" value="NZ_JACXZA010000006.1"/>
</dbReference>
<dbReference type="InterPro" id="IPR029058">
    <property type="entry name" value="AB_hydrolase_fold"/>
</dbReference>
<dbReference type="EMBL" id="JACXZA010000006">
    <property type="protein sequence ID" value="MBD3921444.1"/>
    <property type="molecule type" value="Genomic_DNA"/>
</dbReference>
<evidence type="ECO:0000313" key="1">
    <source>
        <dbReference type="EMBL" id="MBD3921444.1"/>
    </source>
</evidence>
<organism evidence="1 2">
    <name type="scientific">Paenibacillus terricola</name>
    <dbReference type="NCBI Taxonomy" id="2763503"/>
    <lineage>
        <taxon>Bacteria</taxon>
        <taxon>Bacillati</taxon>
        <taxon>Bacillota</taxon>
        <taxon>Bacilli</taxon>
        <taxon>Bacillales</taxon>
        <taxon>Paenibacillaceae</taxon>
        <taxon>Paenibacillus</taxon>
    </lineage>
</organism>
<protein>
    <submittedName>
        <fullName evidence="1">Uncharacterized protein</fullName>
    </submittedName>
</protein>
<dbReference type="SUPFAM" id="SSF53474">
    <property type="entry name" value="alpha/beta-Hydrolases"/>
    <property type="match status" value="1"/>
</dbReference>
<comment type="caution">
    <text evidence="1">The sequence shown here is derived from an EMBL/GenBank/DDBJ whole genome shotgun (WGS) entry which is preliminary data.</text>
</comment>
<name>A0ABR8MZR6_9BACL</name>
<evidence type="ECO:0000313" key="2">
    <source>
        <dbReference type="Proteomes" id="UP000609346"/>
    </source>
</evidence>
<dbReference type="Gene3D" id="3.40.50.1820">
    <property type="entry name" value="alpha/beta hydrolase"/>
    <property type="match status" value="1"/>
</dbReference>
<accession>A0ABR8MZR6</accession>
<reference evidence="1 2" key="1">
    <citation type="submission" date="2020-09" db="EMBL/GenBank/DDBJ databases">
        <title>Paenibacillus sp. strain PR3 16S rRNA gene Genome sequencing and assembly.</title>
        <authorList>
            <person name="Kim J."/>
        </authorList>
    </citation>
    <scope>NUCLEOTIDE SEQUENCE [LARGE SCALE GENOMIC DNA]</scope>
    <source>
        <strain evidence="1 2">PR3</strain>
    </source>
</reference>
<gene>
    <name evidence="1" type="ORF">H8B09_21935</name>
</gene>
<dbReference type="Proteomes" id="UP000609346">
    <property type="component" value="Unassembled WGS sequence"/>
</dbReference>
<proteinExistence type="predicted"/>